<gene>
    <name evidence="1" type="ORF">VE01_03347</name>
</gene>
<dbReference type="AlphaFoldDB" id="A0A1B8GSN3"/>
<dbReference type="EMBL" id="KV460215">
    <property type="protein sequence ID" value="OBT98831.1"/>
    <property type="molecule type" value="Genomic_DNA"/>
</dbReference>
<accession>A0A1B8GSN3</accession>
<name>A0A1B8GSN3_9PEZI</name>
<dbReference type="RefSeq" id="XP_018132564.1">
    <property type="nucleotide sequence ID" value="XM_018272842.1"/>
</dbReference>
<dbReference type="OrthoDB" id="4062651at2759"/>
<dbReference type="Proteomes" id="UP000091956">
    <property type="component" value="Unassembled WGS sequence"/>
</dbReference>
<evidence type="ECO:0000313" key="1">
    <source>
        <dbReference type="EMBL" id="OBT98831.1"/>
    </source>
</evidence>
<protein>
    <recommendedName>
        <fullName evidence="3">Protein kinase domain-containing protein</fullName>
    </recommendedName>
</protein>
<reference evidence="1 2" key="1">
    <citation type="submission" date="2016-03" db="EMBL/GenBank/DDBJ databases">
        <title>Comparative genomics of Pseudogymnoascus destructans, the fungus causing white-nose syndrome of bats.</title>
        <authorList>
            <person name="Palmer J.M."/>
            <person name="Drees K.P."/>
            <person name="Foster J.T."/>
            <person name="Lindner D.L."/>
        </authorList>
    </citation>
    <scope>NUCLEOTIDE SEQUENCE [LARGE SCALE GENOMIC DNA]</scope>
    <source>
        <strain evidence="1 2">UAMH 10579</strain>
    </source>
</reference>
<reference evidence="2" key="2">
    <citation type="journal article" date="2018" name="Nat. Commun.">
        <title>Extreme sensitivity to ultraviolet light in the fungal pathogen causing white-nose syndrome of bats.</title>
        <authorList>
            <person name="Palmer J.M."/>
            <person name="Drees K.P."/>
            <person name="Foster J.T."/>
            <person name="Lindner D.L."/>
        </authorList>
    </citation>
    <scope>NUCLEOTIDE SEQUENCE [LARGE SCALE GENOMIC DNA]</scope>
    <source>
        <strain evidence="2">UAMH 10579</strain>
    </source>
</reference>
<organism evidence="1 2">
    <name type="scientific">Pseudogymnoascus verrucosus</name>
    <dbReference type="NCBI Taxonomy" id="342668"/>
    <lineage>
        <taxon>Eukaryota</taxon>
        <taxon>Fungi</taxon>
        <taxon>Dikarya</taxon>
        <taxon>Ascomycota</taxon>
        <taxon>Pezizomycotina</taxon>
        <taxon>Leotiomycetes</taxon>
        <taxon>Thelebolales</taxon>
        <taxon>Thelebolaceae</taxon>
        <taxon>Pseudogymnoascus</taxon>
    </lineage>
</organism>
<evidence type="ECO:0000313" key="2">
    <source>
        <dbReference type="Proteomes" id="UP000091956"/>
    </source>
</evidence>
<dbReference type="GeneID" id="28836733"/>
<dbReference type="STRING" id="342668.A0A1B8GSN3"/>
<sequence length="152" mass="17314">MEVARSAQQWSFDTDPAEHLYTQIVFKDGGDYFFCQSKERRPKLDTESINALNPQKILRGHIWPLLEGGLTVCDDPTNPDIYIKKPRLTAYDSTPALAHLILQEARVCEILMQNSHPNVARYLGCYVQEGRIAAFAFSAMLRLLKKGRQEVC</sequence>
<keyword evidence="2" id="KW-1185">Reference proteome</keyword>
<evidence type="ECO:0008006" key="3">
    <source>
        <dbReference type="Google" id="ProtNLM"/>
    </source>
</evidence>
<proteinExistence type="predicted"/>